<accession>A0A914WXD7</accession>
<dbReference type="WBParaSite" id="PSAMB.scaffold51size93054.g1041.t1">
    <property type="protein sequence ID" value="PSAMB.scaffold51size93054.g1041.t1"/>
    <property type="gene ID" value="PSAMB.scaffold51size93054.g1041"/>
</dbReference>
<protein>
    <submittedName>
        <fullName evidence="3">Uncharacterized protein</fullName>
    </submittedName>
</protein>
<proteinExistence type="predicted"/>
<feature type="region of interest" description="Disordered" evidence="1">
    <location>
        <begin position="275"/>
        <end position="304"/>
    </location>
</feature>
<sequence>MGNVASVGLVKEGGFTTTKSLLDINTIKIKSGLGSCQEIEDHVSRNINKKLSADCNSITANQVSQSDATHESSFAITSLLSLVGLTGSECPKLLDAVQETLKMNITQAACDGTEAANVKSESNIMKVNRNKRTVQPNNRVMPPPTRKNGCVTQVEENNLCVFNFMWVCSYGSFTAVPRAYNRLTRNRSVPPLHSPLMKAVKCLQLNTDQMLSSQSSLTRISALSRRNQANAYRNRHLRRTQLQAPLPATAAVTKAKLVQNCGEIEIVDGVVKRKRPVEGKSSRKIQNVDPNNNDDAKGNNKNINSSVINVSTKSIKNGGNSLCGNKVNGKSKMPPPLGSVPVTAAVNVVGRKLPTFAQQPPQKFILGNPRNRKHYRAPLTLSSQKQTTTRRPKSHSLSSVSVVA</sequence>
<dbReference type="AlphaFoldDB" id="A0A914WXD7"/>
<evidence type="ECO:0000313" key="3">
    <source>
        <dbReference type="WBParaSite" id="PSAMB.scaffold51size93054.g1041.t1"/>
    </source>
</evidence>
<dbReference type="Proteomes" id="UP000887566">
    <property type="component" value="Unplaced"/>
</dbReference>
<keyword evidence="2" id="KW-1185">Reference proteome</keyword>
<evidence type="ECO:0000256" key="1">
    <source>
        <dbReference type="SAM" id="MobiDB-lite"/>
    </source>
</evidence>
<evidence type="ECO:0000313" key="2">
    <source>
        <dbReference type="Proteomes" id="UP000887566"/>
    </source>
</evidence>
<organism evidence="2 3">
    <name type="scientific">Plectus sambesii</name>
    <dbReference type="NCBI Taxonomy" id="2011161"/>
    <lineage>
        <taxon>Eukaryota</taxon>
        <taxon>Metazoa</taxon>
        <taxon>Ecdysozoa</taxon>
        <taxon>Nematoda</taxon>
        <taxon>Chromadorea</taxon>
        <taxon>Plectida</taxon>
        <taxon>Plectina</taxon>
        <taxon>Plectoidea</taxon>
        <taxon>Plectidae</taxon>
        <taxon>Plectus</taxon>
    </lineage>
</organism>
<name>A0A914WXD7_9BILA</name>
<reference evidence="3" key="1">
    <citation type="submission" date="2022-11" db="UniProtKB">
        <authorList>
            <consortium name="WormBaseParasite"/>
        </authorList>
    </citation>
    <scope>IDENTIFICATION</scope>
</reference>
<feature type="compositionally biased region" description="Polar residues" evidence="1">
    <location>
        <begin position="395"/>
        <end position="404"/>
    </location>
</feature>
<feature type="region of interest" description="Disordered" evidence="1">
    <location>
        <begin position="377"/>
        <end position="404"/>
    </location>
</feature>